<evidence type="ECO:0000256" key="5">
    <source>
        <dbReference type="ARBA" id="ARBA00023136"/>
    </source>
</evidence>
<dbReference type="GO" id="GO:0016020">
    <property type="term" value="C:membrane"/>
    <property type="evidence" value="ECO:0007669"/>
    <property type="project" value="UniProtKB-SubCell"/>
</dbReference>
<evidence type="ECO:0000256" key="3">
    <source>
        <dbReference type="ARBA" id="ARBA00022692"/>
    </source>
</evidence>
<feature type="transmembrane region" description="Helical" evidence="6">
    <location>
        <begin position="201"/>
        <end position="228"/>
    </location>
</feature>
<evidence type="ECO:0000313" key="7">
    <source>
        <dbReference type="EMBL" id="PWB70288.1"/>
    </source>
</evidence>
<evidence type="ECO:0000256" key="4">
    <source>
        <dbReference type="ARBA" id="ARBA00022989"/>
    </source>
</evidence>
<dbReference type="EMBL" id="PQAP01000149">
    <property type="protein sequence ID" value="PWB70288.1"/>
    <property type="molecule type" value="Genomic_DNA"/>
</dbReference>
<feature type="transmembrane region" description="Helical" evidence="6">
    <location>
        <begin position="336"/>
        <end position="355"/>
    </location>
</feature>
<keyword evidence="5 6" id="KW-0472">Membrane</keyword>
<keyword evidence="3 6" id="KW-0812">Transmembrane</keyword>
<evidence type="ECO:0000256" key="1">
    <source>
        <dbReference type="ARBA" id="ARBA00004141"/>
    </source>
</evidence>
<proteinExistence type="predicted"/>
<reference evidence="7 8" key="1">
    <citation type="journal article" date="2018" name="ISME J.">
        <title>A methanotrophic archaeon couples anaerobic oxidation of methane to Fe(III) reduction.</title>
        <authorList>
            <person name="Cai C."/>
            <person name="Leu A.O."/>
            <person name="Xie G.J."/>
            <person name="Guo J."/>
            <person name="Feng Y."/>
            <person name="Zhao J.X."/>
            <person name="Tyson G.W."/>
            <person name="Yuan Z."/>
            <person name="Hu S."/>
        </authorList>
    </citation>
    <scope>NUCLEOTIDE SEQUENCE [LARGE SCALE GENOMIC DNA]</scope>
    <source>
        <strain evidence="7">FeB_12</strain>
    </source>
</reference>
<organism evidence="7 8">
    <name type="scientific">candidate division GN15 bacterium</name>
    <dbReference type="NCBI Taxonomy" id="2072418"/>
    <lineage>
        <taxon>Bacteria</taxon>
        <taxon>candidate division GN15</taxon>
    </lineage>
</organism>
<feature type="transmembrane region" description="Helical" evidence="6">
    <location>
        <begin position="286"/>
        <end position="311"/>
    </location>
</feature>
<feature type="transmembrane region" description="Helical" evidence="6">
    <location>
        <begin position="7"/>
        <end position="28"/>
    </location>
</feature>
<feature type="transmembrane region" description="Helical" evidence="6">
    <location>
        <begin position="448"/>
        <end position="470"/>
    </location>
</feature>
<evidence type="ECO:0000256" key="2">
    <source>
        <dbReference type="ARBA" id="ARBA00022448"/>
    </source>
</evidence>
<evidence type="ECO:0000256" key="6">
    <source>
        <dbReference type="SAM" id="Phobius"/>
    </source>
</evidence>
<comment type="subcellular location">
    <subcellularLocation>
        <location evidence="1">Membrane</location>
        <topology evidence="1">Multi-pass membrane protein</topology>
    </subcellularLocation>
</comment>
<feature type="transmembrane region" description="Helical" evidence="6">
    <location>
        <begin position="536"/>
        <end position="563"/>
    </location>
</feature>
<dbReference type="Pfam" id="PF03169">
    <property type="entry name" value="OPT"/>
    <property type="match status" value="1"/>
</dbReference>
<feature type="transmembrane region" description="Helical" evidence="6">
    <location>
        <begin position="367"/>
        <end position="386"/>
    </location>
</feature>
<evidence type="ECO:0008006" key="9">
    <source>
        <dbReference type="Google" id="ProtNLM"/>
    </source>
</evidence>
<comment type="caution">
    <text evidence="7">The sequence shown here is derived from an EMBL/GenBank/DDBJ whole genome shotgun (WGS) entry which is preliminary data.</text>
</comment>
<dbReference type="NCBIfam" id="TIGR00728">
    <property type="entry name" value="OPT_sfam"/>
    <property type="match status" value="1"/>
</dbReference>
<protein>
    <recommendedName>
        <fullName evidence="9">Peptide transporter</fullName>
    </recommendedName>
</protein>
<gene>
    <name evidence="7" type="ORF">C3F09_09270</name>
</gene>
<feature type="transmembrane region" description="Helical" evidence="6">
    <location>
        <begin position="67"/>
        <end position="88"/>
    </location>
</feature>
<keyword evidence="2" id="KW-0813">Transport</keyword>
<feature type="transmembrane region" description="Helical" evidence="6">
    <location>
        <begin position="502"/>
        <end position="524"/>
    </location>
</feature>
<dbReference type="GO" id="GO:0035673">
    <property type="term" value="F:oligopeptide transmembrane transporter activity"/>
    <property type="evidence" value="ECO:0007669"/>
    <property type="project" value="InterPro"/>
</dbReference>
<accession>A0A855X0T1</accession>
<keyword evidence="4 6" id="KW-1133">Transmembrane helix</keyword>
<sequence>MKQREITWQAVVGAVVVSAIISMAYPYIVLKLGMGPNMSVLAAFLGALFLSVTAYKTRGQNAVQNNIIQSAATSAVSTAFMCVVAAAFGYLAMNESVDVKVTITPWEMFTWLFCSGVIGVFFSAIFRKYFVDDPQMIFADGVAAAETINVLDTGATSKSKVRVLGATALVGVIIAFLRDGLGKIGTLGLAMRYRVGIEWSVLNIGTGMLVGINVGLSMLLGTIVVWIFGPTVIEKAGMFIVQNSVAAEYWPQVQSLAGAVNLSPEQLEFIRLHGGMMRNYNNGDHFAIVMLWFMWPATALMIFAAMTAVALKWRSIATMFKELRAPKTIDHQRTDVSLRTIIIMSAIFTLLLAWVQNTHFAMPYWQTILAVICGLPLILVGVRVLGETNNGPVSLMANTLQAIFRAFSPAIGHNLVAAGMAGNINSQGEGLMQVFKTGKLVGSNPRTLTWVQFAAVPIGAAAVAIMYPILVGHYGLGGDGLAAPTGLKLANMAVLMSKGISAFPPGALLWTVIAAIAGVAIALFKDKFGWRWLPSAAGFGFALILPGTLNMSMAIGAIAAWIWGKYWPESFERNYVTVASGFIGGEALIAGLILPILFHFNLIPTP</sequence>
<feature type="transmembrane region" description="Helical" evidence="6">
    <location>
        <begin position="108"/>
        <end position="126"/>
    </location>
</feature>
<feature type="transmembrane region" description="Helical" evidence="6">
    <location>
        <begin position="34"/>
        <end position="55"/>
    </location>
</feature>
<dbReference type="InterPro" id="IPR004813">
    <property type="entry name" value="OPT"/>
</dbReference>
<dbReference type="PANTHER" id="PTHR31645:SF0">
    <property type="entry name" value="OLIGOPEPTIDE TRANSPORTER YGL114W-RELATED"/>
    <property type="match status" value="1"/>
</dbReference>
<dbReference type="Proteomes" id="UP000250918">
    <property type="component" value="Unassembled WGS sequence"/>
</dbReference>
<name>A0A855X0T1_9BACT</name>
<evidence type="ECO:0000313" key="8">
    <source>
        <dbReference type="Proteomes" id="UP000250918"/>
    </source>
</evidence>
<feature type="transmembrane region" description="Helical" evidence="6">
    <location>
        <begin position="575"/>
        <end position="598"/>
    </location>
</feature>
<dbReference type="PANTHER" id="PTHR31645">
    <property type="entry name" value="OLIGOPEPTIDE TRANSPORTER YGL114W-RELATED"/>
    <property type="match status" value="1"/>
</dbReference>
<dbReference type="AlphaFoldDB" id="A0A855X0T1"/>
<dbReference type="InterPro" id="IPR045035">
    <property type="entry name" value="YSL-like"/>
</dbReference>